<comment type="caution">
    <text evidence="2">The sequence shown here is derived from an EMBL/GenBank/DDBJ whole genome shotgun (WGS) entry which is preliminary data.</text>
</comment>
<name>A0A9X2I2W0_9FLAO</name>
<dbReference type="Gene3D" id="3.40.50.150">
    <property type="entry name" value="Vaccinia Virus protein VP39"/>
    <property type="match status" value="1"/>
</dbReference>
<keyword evidence="3" id="KW-1185">Reference proteome</keyword>
<feature type="domain" description="Methyltransferase" evidence="1">
    <location>
        <begin position="40"/>
        <end position="178"/>
    </location>
</feature>
<evidence type="ECO:0000313" key="3">
    <source>
        <dbReference type="Proteomes" id="UP001155280"/>
    </source>
</evidence>
<evidence type="ECO:0000259" key="1">
    <source>
        <dbReference type="Pfam" id="PF13847"/>
    </source>
</evidence>
<dbReference type="Pfam" id="PF13847">
    <property type="entry name" value="Methyltransf_31"/>
    <property type="match status" value="1"/>
</dbReference>
<dbReference type="InterPro" id="IPR029063">
    <property type="entry name" value="SAM-dependent_MTases_sf"/>
</dbReference>
<dbReference type="InterPro" id="IPR025714">
    <property type="entry name" value="Methyltranfer_dom"/>
</dbReference>
<proteinExistence type="predicted"/>
<dbReference type="CDD" id="cd02440">
    <property type="entry name" value="AdoMet_MTases"/>
    <property type="match status" value="1"/>
</dbReference>
<dbReference type="GO" id="GO:0032259">
    <property type="term" value="P:methylation"/>
    <property type="evidence" value="ECO:0007669"/>
    <property type="project" value="UniProtKB-KW"/>
</dbReference>
<keyword evidence="2" id="KW-0489">Methyltransferase</keyword>
<dbReference type="Proteomes" id="UP001155280">
    <property type="component" value="Unassembled WGS sequence"/>
</dbReference>
<dbReference type="GO" id="GO:0008168">
    <property type="term" value="F:methyltransferase activity"/>
    <property type="evidence" value="ECO:0007669"/>
    <property type="project" value="UniProtKB-KW"/>
</dbReference>
<evidence type="ECO:0000313" key="2">
    <source>
        <dbReference type="EMBL" id="MCP9200006.1"/>
    </source>
</evidence>
<dbReference type="PANTHER" id="PTHR12843">
    <property type="entry name" value="PROTEIN-LYSINE N-METHYLTRANSFERASE METTL10"/>
    <property type="match status" value="1"/>
</dbReference>
<dbReference type="AlphaFoldDB" id="A0A9X2I2W0"/>
<keyword evidence="2" id="KW-0808">Transferase</keyword>
<gene>
    <name evidence="2" type="ORF">MKO06_08815</name>
</gene>
<dbReference type="RefSeq" id="WP_241551817.1">
    <property type="nucleotide sequence ID" value="NZ_JANCNS010000002.1"/>
</dbReference>
<dbReference type="PANTHER" id="PTHR12843:SF5">
    <property type="entry name" value="EEF1A LYSINE METHYLTRANSFERASE 2"/>
    <property type="match status" value="1"/>
</dbReference>
<dbReference type="SUPFAM" id="SSF53335">
    <property type="entry name" value="S-adenosyl-L-methionine-dependent methyltransferases"/>
    <property type="match status" value="1"/>
</dbReference>
<reference evidence="2" key="1">
    <citation type="submission" date="2022-07" db="EMBL/GenBank/DDBJ databases">
        <title>Gramela sediminis sp. nov., isolated from deep-sea sediment of the Indian Ocean.</title>
        <authorList>
            <person name="Shi H."/>
        </authorList>
    </citation>
    <scope>NUCLEOTIDE SEQUENCE</scope>
    <source>
        <strain evidence="2">GC03-9</strain>
    </source>
</reference>
<accession>A0A9X2I2W0</accession>
<dbReference type="EMBL" id="JANCNS010000002">
    <property type="protein sequence ID" value="MCP9200006.1"/>
    <property type="molecule type" value="Genomic_DNA"/>
</dbReference>
<protein>
    <submittedName>
        <fullName evidence="2">Class I SAM-dependent methyltransferase</fullName>
    </submittedName>
</protein>
<sequence>MKDLKSHWNDIYGKKEFEETSWYQSRPESSLNLIESLALSKNANIIDIGGGDSFLVDNLLKLNYKSLNVLDISGIAIEKAQHRLGSKADEVKWIESDVTTFETEEKFDLWHDRAAFHFLTEDEQVEKYLEKLNSYLKPGGYLILATFSDKGPTKCSGIEIRQYSTEDLKEMLESDFEVISLQNMDHSTPWDATQNFSFGLFRKK</sequence>
<organism evidence="2 3">
    <name type="scientific">Christiangramia oceanisediminis</name>
    <dbReference type="NCBI Taxonomy" id="2920386"/>
    <lineage>
        <taxon>Bacteria</taxon>
        <taxon>Pseudomonadati</taxon>
        <taxon>Bacteroidota</taxon>
        <taxon>Flavobacteriia</taxon>
        <taxon>Flavobacteriales</taxon>
        <taxon>Flavobacteriaceae</taxon>
        <taxon>Christiangramia</taxon>
    </lineage>
</organism>